<dbReference type="EMBL" id="JACTNZ010000010">
    <property type="protein sequence ID" value="KAG5529060.1"/>
    <property type="molecule type" value="Genomic_DNA"/>
</dbReference>
<proteinExistence type="predicted"/>
<accession>A0AAV6IMG7</accession>
<sequence>MRVRDASTNQITTSARLRSSDGTWVISNRFVEPRWRMKQGWVRDVESGEDHMGSGEGRRRCAEAGSEVLRSVGTRLHGLGFLLHQLGFQQICLSSLTGSTTREYNQLRQAKVT</sequence>
<keyword evidence="2" id="KW-1185">Reference proteome</keyword>
<reference evidence="1" key="1">
    <citation type="submission" date="2020-08" db="EMBL/GenBank/DDBJ databases">
        <title>Plant Genome Project.</title>
        <authorList>
            <person name="Zhang R.-G."/>
        </authorList>
    </citation>
    <scope>NUCLEOTIDE SEQUENCE</scope>
    <source>
        <strain evidence="1">WSP0</strain>
        <tissue evidence="1">Leaf</tissue>
    </source>
</reference>
<organism evidence="1 2">
    <name type="scientific">Rhododendron griersonianum</name>
    <dbReference type="NCBI Taxonomy" id="479676"/>
    <lineage>
        <taxon>Eukaryota</taxon>
        <taxon>Viridiplantae</taxon>
        <taxon>Streptophyta</taxon>
        <taxon>Embryophyta</taxon>
        <taxon>Tracheophyta</taxon>
        <taxon>Spermatophyta</taxon>
        <taxon>Magnoliopsida</taxon>
        <taxon>eudicotyledons</taxon>
        <taxon>Gunneridae</taxon>
        <taxon>Pentapetalae</taxon>
        <taxon>asterids</taxon>
        <taxon>Ericales</taxon>
        <taxon>Ericaceae</taxon>
        <taxon>Ericoideae</taxon>
        <taxon>Rhodoreae</taxon>
        <taxon>Rhododendron</taxon>
    </lineage>
</organism>
<dbReference type="Proteomes" id="UP000823749">
    <property type="component" value="Chromosome 10"/>
</dbReference>
<name>A0AAV6IMG7_9ERIC</name>
<protein>
    <submittedName>
        <fullName evidence="1">Uncharacterized protein</fullName>
    </submittedName>
</protein>
<evidence type="ECO:0000313" key="1">
    <source>
        <dbReference type="EMBL" id="KAG5529060.1"/>
    </source>
</evidence>
<comment type="caution">
    <text evidence="1">The sequence shown here is derived from an EMBL/GenBank/DDBJ whole genome shotgun (WGS) entry which is preliminary data.</text>
</comment>
<dbReference type="AlphaFoldDB" id="A0AAV6IMG7"/>
<evidence type="ECO:0000313" key="2">
    <source>
        <dbReference type="Proteomes" id="UP000823749"/>
    </source>
</evidence>
<gene>
    <name evidence="1" type="ORF">RHGRI_029655</name>
</gene>